<sequence>MCLVLGRKEQSKRVGDSEASQPEVGDHLLNIHAPAKRCRPPLHLNFCPNLQDASSLPLGSMLGFLTFLQCACVESVRGWHASMHQVHNQLADSQQ</sequence>
<organism evidence="2 3">
    <name type="scientific">Auxenochlorella protothecoides</name>
    <name type="common">Green microalga</name>
    <name type="synonym">Chlorella protothecoides</name>
    <dbReference type="NCBI Taxonomy" id="3075"/>
    <lineage>
        <taxon>Eukaryota</taxon>
        <taxon>Viridiplantae</taxon>
        <taxon>Chlorophyta</taxon>
        <taxon>core chlorophytes</taxon>
        <taxon>Trebouxiophyceae</taxon>
        <taxon>Chlorellales</taxon>
        <taxon>Chlorellaceae</taxon>
        <taxon>Auxenochlorella</taxon>
    </lineage>
</organism>
<keyword evidence="3" id="KW-1185">Reference proteome</keyword>
<dbReference type="KEGG" id="apro:F751_2716"/>
<gene>
    <name evidence="2" type="ORF">F751_2716</name>
</gene>
<dbReference type="EMBL" id="KL662131">
    <property type="protein sequence ID" value="KFM26739.1"/>
    <property type="molecule type" value="Genomic_DNA"/>
</dbReference>
<evidence type="ECO:0000313" key="3">
    <source>
        <dbReference type="Proteomes" id="UP000028924"/>
    </source>
</evidence>
<dbReference type="Proteomes" id="UP000028924">
    <property type="component" value="Unassembled WGS sequence"/>
</dbReference>
<protein>
    <submittedName>
        <fullName evidence="2">Uncharacterized protein</fullName>
    </submittedName>
</protein>
<accession>A0A087SLY5</accession>
<evidence type="ECO:0000256" key="1">
    <source>
        <dbReference type="SAM" id="MobiDB-lite"/>
    </source>
</evidence>
<reference evidence="2 3" key="1">
    <citation type="journal article" date="2014" name="BMC Genomics">
        <title>Oil accumulation mechanisms of the oleaginous microalga Chlorella protothecoides revealed through its genome, transcriptomes, and proteomes.</title>
        <authorList>
            <person name="Gao C."/>
            <person name="Wang Y."/>
            <person name="Shen Y."/>
            <person name="Yan D."/>
            <person name="He X."/>
            <person name="Dai J."/>
            <person name="Wu Q."/>
        </authorList>
    </citation>
    <scope>NUCLEOTIDE SEQUENCE [LARGE SCALE GENOMIC DNA]</scope>
    <source>
        <strain evidence="2 3">0710</strain>
    </source>
</reference>
<name>A0A087SLY5_AUXPR</name>
<dbReference type="GeneID" id="23614107"/>
<feature type="compositionally biased region" description="Basic and acidic residues" evidence="1">
    <location>
        <begin position="1"/>
        <end position="16"/>
    </location>
</feature>
<dbReference type="AlphaFoldDB" id="A0A087SLY5"/>
<feature type="region of interest" description="Disordered" evidence="1">
    <location>
        <begin position="1"/>
        <end position="21"/>
    </location>
</feature>
<proteinExistence type="predicted"/>
<dbReference type="RefSeq" id="XP_011399680.1">
    <property type="nucleotide sequence ID" value="XM_011401378.1"/>
</dbReference>
<evidence type="ECO:0000313" key="2">
    <source>
        <dbReference type="EMBL" id="KFM26739.1"/>
    </source>
</evidence>